<dbReference type="Proteomes" id="UP000014760">
    <property type="component" value="Unassembled WGS sequence"/>
</dbReference>
<evidence type="ECO:0000256" key="7">
    <source>
        <dbReference type="ARBA" id="ARBA00023180"/>
    </source>
</evidence>
<accession>R7VF71</accession>
<reference evidence="11" key="1">
    <citation type="submission" date="2012-12" db="EMBL/GenBank/DDBJ databases">
        <authorList>
            <person name="Hellsten U."/>
            <person name="Grimwood J."/>
            <person name="Chapman J.A."/>
            <person name="Shapiro H."/>
            <person name="Aerts A."/>
            <person name="Otillar R.P."/>
            <person name="Terry A.Y."/>
            <person name="Boore J.L."/>
            <person name="Simakov O."/>
            <person name="Marletaz F."/>
            <person name="Cho S.-J."/>
            <person name="Edsinger-Gonzales E."/>
            <person name="Havlak P."/>
            <person name="Kuo D.-H."/>
            <person name="Larsson T."/>
            <person name="Lv J."/>
            <person name="Arendt D."/>
            <person name="Savage R."/>
            <person name="Osoegawa K."/>
            <person name="de Jong P."/>
            <person name="Lindberg D.R."/>
            <person name="Seaver E.C."/>
            <person name="Weisblat D.A."/>
            <person name="Putnam N.H."/>
            <person name="Grigoriev I.V."/>
            <person name="Rokhsar D.S."/>
        </authorList>
    </citation>
    <scope>NUCLEOTIDE SEQUENCE</scope>
    <source>
        <strain evidence="11">I ESC-2004</strain>
    </source>
</reference>
<evidence type="ECO:0000256" key="1">
    <source>
        <dbReference type="ARBA" id="ARBA00004479"/>
    </source>
</evidence>
<feature type="domain" description="Receptor ligand binding region" evidence="8">
    <location>
        <begin position="54"/>
        <end position="119"/>
    </location>
</feature>
<evidence type="ECO:0000256" key="5">
    <source>
        <dbReference type="ARBA" id="ARBA00023136"/>
    </source>
</evidence>
<evidence type="ECO:0000256" key="4">
    <source>
        <dbReference type="ARBA" id="ARBA00022989"/>
    </source>
</evidence>
<evidence type="ECO:0000259" key="8">
    <source>
        <dbReference type="Pfam" id="PF01094"/>
    </source>
</evidence>
<keyword evidence="6" id="KW-0675">Receptor</keyword>
<dbReference type="SUPFAM" id="SSF53822">
    <property type="entry name" value="Periplasmic binding protein-like I"/>
    <property type="match status" value="1"/>
</dbReference>
<evidence type="ECO:0000313" key="11">
    <source>
        <dbReference type="Proteomes" id="UP000014760"/>
    </source>
</evidence>
<dbReference type="InterPro" id="IPR001828">
    <property type="entry name" value="ANF_lig-bd_rcpt"/>
</dbReference>
<dbReference type="PRINTS" id="PR00255">
    <property type="entry name" value="NATPEPTIDER"/>
</dbReference>
<evidence type="ECO:0000256" key="2">
    <source>
        <dbReference type="ARBA" id="ARBA00022692"/>
    </source>
</evidence>
<evidence type="ECO:0000313" key="10">
    <source>
        <dbReference type="EnsemblMetazoa" id="CapteP210747"/>
    </source>
</evidence>
<keyword evidence="2" id="KW-0812">Transmembrane</keyword>
<dbReference type="HOGENOM" id="CLU_906867_0_0_1"/>
<organism evidence="9">
    <name type="scientific">Capitella teleta</name>
    <name type="common">Polychaete worm</name>
    <dbReference type="NCBI Taxonomy" id="283909"/>
    <lineage>
        <taxon>Eukaryota</taxon>
        <taxon>Metazoa</taxon>
        <taxon>Spiralia</taxon>
        <taxon>Lophotrochozoa</taxon>
        <taxon>Annelida</taxon>
        <taxon>Polychaeta</taxon>
        <taxon>Sedentaria</taxon>
        <taxon>Scolecida</taxon>
        <taxon>Capitellidae</taxon>
        <taxon>Capitella</taxon>
    </lineage>
</organism>
<evidence type="ECO:0000256" key="3">
    <source>
        <dbReference type="ARBA" id="ARBA00022729"/>
    </source>
</evidence>
<evidence type="ECO:0000313" key="9">
    <source>
        <dbReference type="EMBL" id="ELU14320.1"/>
    </source>
</evidence>
<keyword evidence="11" id="KW-1185">Reference proteome</keyword>
<dbReference type="InterPro" id="IPR028082">
    <property type="entry name" value="Peripla_BP_I"/>
</dbReference>
<keyword evidence="7" id="KW-0325">Glycoprotein</keyword>
<sequence length="307" mass="34949">MTKEEFVFYTIELLPDENVLNPEDVWAGNDERDRQARQAFEAVFHMLDFPMGDKYSPFLYDAVRLYAISLNETITKGMDFRSGEDVQTNMKGKVFDGLSGSVMLDDNGDRDPNYNINDMLPNGTFVKIAEILNVDHGKKLAYHLEIGMTGRIVLDNIGDREPDYWITDMSPNGTFIRIAEVLNGDLGKRFLVLLGNYHFRQPFFAYNMLKFPVALKQIKERDEAKLTIKGTFFITFRNVVERIVLDGLADREPNYWITDMVSNGTFLRVAEVINSDLGDRSFSALLDTAPFFAAISLPLGSRQGHQV</sequence>
<dbReference type="OrthoDB" id="302535at2759"/>
<dbReference type="Gene3D" id="3.40.50.2300">
    <property type="match status" value="1"/>
</dbReference>
<dbReference type="EMBL" id="AMQN01018603">
    <property type="status" value="NOT_ANNOTATED_CDS"/>
    <property type="molecule type" value="Genomic_DNA"/>
</dbReference>
<evidence type="ECO:0000256" key="6">
    <source>
        <dbReference type="ARBA" id="ARBA00023170"/>
    </source>
</evidence>
<dbReference type="InterPro" id="IPR001170">
    <property type="entry name" value="ANPR/GUC"/>
</dbReference>
<protein>
    <recommendedName>
        <fullName evidence="8">Receptor ligand binding region domain-containing protein</fullName>
    </recommendedName>
</protein>
<proteinExistence type="predicted"/>
<dbReference type="STRING" id="283909.R7VF71"/>
<dbReference type="AlphaFoldDB" id="R7VF71"/>
<dbReference type="EnsemblMetazoa" id="CapteT210747">
    <property type="protein sequence ID" value="CapteP210747"/>
    <property type="gene ID" value="CapteG210747"/>
</dbReference>
<dbReference type="GO" id="GO:0016020">
    <property type="term" value="C:membrane"/>
    <property type="evidence" value="ECO:0007669"/>
    <property type="project" value="UniProtKB-SubCell"/>
</dbReference>
<dbReference type="EMBL" id="KB294615">
    <property type="protein sequence ID" value="ELU14320.1"/>
    <property type="molecule type" value="Genomic_DNA"/>
</dbReference>
<keyword evidence="4" id="KW-1133">Transmembrane helix</keyword>
<keyword evidence="3" id="KW-0732">Signal</keyword>
<name>R7VF71_CAPTE</name>
<reference evidence="9 11" key="2">
    <citation type="journal article" date="2013" name="Nature">
        <title>Insights into bilaterian evolution from three spiralian genomes.</title>
        <authorList>
            <person name="Simakov O."/>
            <person name="Marletaz F."/>
            <person name="Cho S.J."/>
            <person name="Edsinger-Gonzales E."/>
            <person name="Havlak P."/>
            <person name="Hellsten U."/>
            <person name="Kuo D.H."/>
            <person name="Larsson T."/>
            <person name="Lv J."/>
            <person name="Arendt D."/>
            <person name="Savage R."/>
            <person name="Osoegawa K."/>
            <person name="de Jong P."/>
            <person name="Grimwood J."/>
            <person name="Chapman J.A."/>
            <person name="Shapiro H."/>
            <person name="Aerts A."/>
            <person name="Otillar R.P."/>
            <person name="Terry A.Y."/>
            <person name="Boore J.L."/>
            <person name="Grigoriev I.V."/>
            <person name="Lindberg D.R."/>
            <person name="Seaver E.C."/>
            <person name="Weisblat D.A."/>
            <person name="Putnam N.H."/>
            <person name="Rokhsar D.S."/>
        </authorList>
    </citation>
    <scope>NUCLEOTIDE SEQUENCE</scope>
    <source>
        <strain evidence="9 11">I ESC-2004</strain>
    </source>
</reference>
<keyword evidence="5" id="KW-0472">Membrane</keyword>
<dbReference type="Pfam" id="PF01094">
    <property type="entry name" value="ANF_receptor"/>
    <property type="match status" value="1"/>
</dbReference>
<gene>
    <name evidence="9" type="ORF">CAPTEDRAFT_210747</name>
</gene>
<reference evidence="10" key="3">
    <citation type="submission" date="2015-06" db="UniProtKB">
        <authorList>
            <consortium name="EnsemblMetazoa"/>
        </authorList>
    </citation>
    <scope>IDENTIFICATION</scope>
</reference>
<comment type="subcellular location">
    <subcellularLocation>
        <location evidence="1">Membrane</location>
        <topology evidence="1">Single-pass type I membrane protein</topology>
    </subcellularLocation>
</comment>